<reference evidence="12" key="1">
    <citation type="submission" date="2015-02" db="EMBL/GenBank/DDBJ databases">
        <authorList>
            <person name="Gon?alves P."/>
        </authorList>
    </citation>
    <scope>NUCLEOTIDE SEQUENCE [LARGE SCALE GENOMIC DNA]</scope>
</reference>
<comment type="similarity">
    <text evidence="4">Belongs to the WD repeat ELP2 family.</text>
</comment>
<keyword evidence="9" id="KW-0677">Repeat</keyword>
<name>A0A0D6EIN2_SPOSA</name>
<evidence type="ECO:0000256" key="5">
    <source>
        <dbReference type="ARBA" id="ARBA00020267"/>
    </source>
</evidence>
<protein>
    <recommendedName>
        <fullName evidence="5">Elongator complex protein 2</fullName>
    </recommendedName>
</protein>
<proteinExistence type="inferred from homology"/>
<dbReference type="SUPFAM" id="SSF50978">
    <property type="entry name" value="WD40 repeat-like"/>
    <property type="match status" value="1"/>
</dbReference>
<dbReference type="GO" id="GO:0005737">
    <property type="term" value="C:cytoplasm"/>
    <property type="evidence" value="ECO:0007669"/>
    <property type="project" value="UniProtKB-SubCell"/>
</dbReference>
<evidence type="ECO:0000256" key="1">
    <source>
        <dbReference type="ARBA" id="ARBA00004123"/>
    </source>
</evidence>
<keyword evidence="7" id="KW-0853">WD repeat</keyword>
<organism evidence="11 12">
    <name type="scientific">Sporidiobolus salmonicolor</name>
    <name type="common">Yeast-like fungus</name>
    <name type="synonym">Sporobolomyces salmonicolor</name>
    <dbReference type="NCBI Taxonomy" id="5005"/>
    <lineage>
        <taxon>Eukaryota</taxon>
        <taxon>Fungi</taxon>
        <taxon>Dikarya</taxon>
        <taxon>Basidiomycota</taxon>
        <taxon>Pucciniomycotina</taxon>
        <taxon>Microbotryomycetes</taxon>
        <taxon>Sporidiobolales</taxon>
        <taxon>Sporidiobolaceae</taxon>
        <taxon>Sporobolomyces</taxon>
    </lineage>
</organism>
<dbReference type="InterPro" id="IPR037289">
    <property type="entry name" value="Elp2"/>
</dbReference>
<evidence type="ECO:0000256" key="3">
    <source>
        <dbReference type="ARBA" id="ARBA00005043"/>
    </source>
</evidence>
<evidence type="ECO:0000256" key="4">
    <source>
        <dbReference type="ARBA" id="ARBA00005881"/>
    </source>
</evidence>
<dbReference type="EMBL" id="CENE01000003">
    <property type="protein sequence ID" value="CEQ39450.1"/>
    <property type="molecule type" value="Genomic_DNA"/>
</dbReference>
<dbReference type="InterPro" id="IPR001680">
    <property type="entry name" value="WD40_rpt"/>
</dbReference>
<gene>
    <name evidence="11" type="primary">SPOSA6832_00976</name>
</gene>
<evidence type="ECO:0000313" key="12">
    <source>
        <dbReference type="Proteomes" id="UP000243876"/>
    </source>
</evidence>
<evidence type="ECO:0000256" key="7">
    <source>
        <dbReference type="ARBA" id="ARBA00022574"/>
    </source>
</evidence>
<evidence type="ECO:0000256" key="2">
    <source>
        <dbReference type="ARBA" id="ARBA00004496"/>
    </source>
</evidence>
<keyword evidence="6" id="KW-0963">Cytoplasm</keyword>
<dbReference type="InterPro" id="IPR015943">
    <property type="entry name" value="WD40/YVTN_repeat-like_dom_sf"/>
</dbReference>
<dbReference type="PANTHER" id="PTHR44111:SF1">
    <property type="entry name" value="ELONGATOR COMPLEX PROTEIN 2"/>
    <property type="match status" value="1"/>
</dbReference>
<dbReference type="Proteomes" id="UP000243876">
    <property type="component" value="Unassembled WGS sequence"/>
</dbReference>
<keyword evidence="10" id="KW-0539">Nucleus</keyword>
<sequence length="527" mass="55538">MMMAASSSAAPAAAVTPVYIAAAASRNNASAVRPEDGLVAFASGHLVALWNSAVCPDPASNGVRKTLAGHQADVSALKFVHQEGESSCFVSGDAAGVTRVWSESEGEWTTVATLSGHAGSISSVEALRLPSDGGEGRLLVLTGGSDAVIQVWVVTASGAAESAQKIDCKGKIPLELALSYLPASSSERFGLFGDLLRTDLTLYTGLVLAAGGTETRIQLYTGPASDKPSFRKSLSLEGHTDWIRCLSFTTPIQIPAEQPASSPSTSSSTTYDISPGEVLLASGSQDNYIRLWRFSRLSHQDPPASSLSPSPAAKSTGLDALDELEKTLNEAAPEEGELRVKAHDFTVLGDGRFSCSSEAVLLGHDAWVTGLNWAPHIPAPASSSSSSAPSPLRLLSSSADRSMILWAPVTTLDPSTSASSTTWTSTRRFGEFTSATNLGFFGALWGEGARSVLASGWGGSWHVWQQQDGREGEEGEWEPQVAVSGHLGAVKQVEWEREGEYLLSARCVALYEAASAKRRLTRPPLFD</sequence>
<comment type="subcellular location">
    <subcellularLocation>
        <location evidence="2">Cytoplasm</location>
    </subcellularLocation>
    <subcellularLocation>
        <location evidence="1">Nucleus</location>
    </subcellularLocation>
</comment>
<feature type="non-terminal residue" evidence="11">
    <location>
        <position position="1"/>
    </location>
</feature>
<evidence type="ECO:0000256" key="9">
    <source>
        <dbReference type="ARBA" id="ARBA00022737"/>
    </source>
</evidence>
<evidence type="ECO:0000313" key="11">
    <source>
        <dbReference type="EMBL" id="CEQ39450.1"/>
    </source>
</evidence>
<evidence type="ECO:0000256" key="6">
    <source>
        <dbReference type="ARBA" id="ARBA00022490"/>
    </source>
</evidence>
<dbReference type="UniPathway" id="UPA00988"/>
<dbReference type="PANTHER" id="PTHR44111">
    <property type="entry name" value="ELONGATOR COMPLEX PROTEIN 2"/>
    <property type="match status" value="1"/>
</dbReference>
<evidence type="ECO:0000256" key="8">
    <source>
        <dbReference type="ARBA" id="ARBA00022694"/>
    </source>
</evidence>
<evidence type="ECO:0000256" key="10">
    <source>
        <dbReference type="ARBA" id="ARBA00023242"/>
    </source>
</evidence>
<keyword evidence="8" id="KW-0819">tRNA processing</keyword>
<dbReference type="SMART" id="SM00320">
    <property type="entry name" value="WD40"/>
    <property type="match status" value="5"/>
</dbReference>
<dbReference type="InterPro" id="IPR036322">
    <property type="entry name" value="WD40_repeat_dom_sf"/>
</dbReference>
<dbReference type="GO" id="GO:0033588">
    <property type="term" value="C:elongator holoenzyme complex"/>
    <property type="evidence" value="ECO:0007669"/>
    <property type="project" value="InterPro"/>
</dbReference>
<dbReference type="GO" id="GO:0002098">
    <property type="term" value="P:tRNA wobble uridine modification"/>
    <property type="evidence" value="ECO:0007669"/>
    <property type="project" value="InterPro"/>
</dbReference>
<comment type="pathway">
    <text evidence="3">tRNA modification; 5-methoxycarbonylmethyl-2-thiouridine-tRNA biosynthesis.</text>
</comment>
<dbReference type="AlphaFoldDB" id="A0A0D6EIN2"/>
<dbReference type="OrthoDB" id="27911at2759"/>
<dbReference type="GO" id="GO:0005634">
    <property type="term" value="C:nucleus"/>
    <property type="evidence" value="ECO:0007669"/>
    <property type="project" value="UniProtKB-SubCell"/>
</dbReference>
<dbReference type="Pfam" id="PF00400">
    <property type="entry name" value="WD40"/>
    <property type="match status" value="2"/>
</dbReference>
<keyword evidence="12" id="KW-1185">Reference proteome</keyword>
<accession>A0A0D6EIN2</accession>
<dbReference type="Gene3D" id="2.130.10.10">
    <property type="entry name" value="YVTN repeat-like/Quinoprotein amine dehydrogenase"/>
    <property type="match status" value="2"/>
</dbReference>